<dbReference type="Proteomes" id="UP000019763">
    <property type="component" value="Unassembled WGS sequence"/>
</dbReference>
<evidence type="ECO:0000313" key="3">
    <source>
        <dbReference type="Proteomes" id="UP000019763"/>
    </source>
</evidence>
<proteinExistence type="predicted"/>
<dbReference type="GeneID" id="22911836"/>
<dbReference type="RefSeq" id="XP_011129714.1">
    <property type="nucleotide sequence ID" value="XM_011131412.1"/>
</dbReference>
<evidence type="ECO:0000256" key="1">
    <source>
        <dbReference type="SAM" id="Coils"/>
    </source>
</evidence>
<evidence type="ECO:0000313" key="2">
    <source>
        <dbReference type="EMBL" id="EZG72955.1"/>
    </source>
</evidence>
<comment type="caution">
    <text evidence="2">The sequence shown here is derived from an EMBL/GenBank/DDBJ whole genome shotgun (WGS) entry which is preliminary data.</text>
</comment>
<sequence>MSGAFSTGDYSLDEIREMRLQLLNCENTMLRRQVQTLQKELTETQHKLTEMDTSFELLSDMLVQCIKDLQTTDAKTIVSQIINILSKVHDE</sequence>
<keyword evidence="3" id="KW-1185">Reference proteome</keyword>
<feature type="coiled-coil region" evidence="1">
    <location>
        <begin position="20"/>
        <end position="47"/>
    </location>
</feature>
<dbReference type="AlphaFoldDB" id="A0A023B9J1"/>
<name>A0A023B9J1_GRENI</name>
<accession>A0A023B9J1</accession>
<protein>
    <submittedName>
        <fullName evidence="2">Uncharacterized protein</fullName>
    </submittedName>
</protein>
<organism evidence="2 3">
    <name type="scientific">Gregarina niphandrodes</name>
    <name type="common">Septate eugregarine</name>
    <dbReference type="NCBI Taxonomy" id="110365"/>
    <lineage>
        <taxon>Eukaryota</taxon>
        <taxon>Sar</taxon>
        <taxon>Alveolata</taxon>
        <taxon>Apicomplexa</taxon>
        <taxon>Conoidasida</taxon>
        <taxon>Gregarinasina</taxon>
        <taxon>Eugregarinorida</taxon>
        <taxon>Gregarinidae</taxon>
        <taxon>Gregarina</taxon>
    </lineage>
</organism>
<reference evidence="2" key="1">
    <citation type="submission" date="2013-12" db="EMBL/GenBank/DDBJ databases">
        <authorList>
            <person name="Omoto C.K."/>
            <person name="Sibley D."/>
            <person name="Venepally P."/>
            <person name="Hadjithomas M."/>
            <person name="Karamycheva S."/>
            <person name="Brunk B."/>
            <person name="Roos D."/>
            <person name="Caler E."/>
            <person name="Lorenzi H."/>
        </authorList>
    </citation>
    <scope>NUCLEOTIDE SEQUENCE</scope>
</reference>
<gene>
    <name evidence="2" type="ORF">GNI_050050</name>
</gene>
<dbReference type="EMBL" id="AFNH02000385">
    <property type="protein sequence ID" value="EZG72955.1"/>
    <property type="molecule type" value="Genomic_DNA"/>
</dbReference>
<dbReference type="VEuPathDB" id="CryptoDB:GNI_050050"/>
<keyword evidence="1" id="KW-0175">Coiled coil</keyword>